<dbReference type="EMBL" id="CP014525">
    <property type="protein sequence ID" value="AMW35145.1"/>
    <property type="molecule type" value="Genomic_DNA"/>
</dbReference>
<name>A0A143DEI4_9PROT</name>
<dbReference type="Pfam" id="PF02464">
    <property type="entry name" value="CinA"/>
    <property type="match status" value="1"/>
</dbReference>
<dbReference type="SUPFAM" id="SSF142433">
    <property type="entry name" value="CinA-like"/>
    <property type="match status" value="1"/>
</dbReference>
<reference evidence="2 3" key="1">
    <citation type="submission" date="2016-02" db="EMBL/GenBank/DDBJ databases">
        <title>Complete Genome of H5569, the type strain of the newly described species Haematospirillium jordaniae.</title>
        <authorList>
            <person name="Nicholson A.C."/>
            <person name="Humrighouse B.W."/>
            <person name="Loparov V."/>
            <person name="McQuiston J.R."/>
        </authorList>
    </citation>
    <scope>NUCLEOTIDE SEQUENCE [LARGE SCALE GENOMIC DNA]</scope>
    <source>
        <strain evidence="2 3">H5569</strain>
    </source>
</reference>
<dbReference type="KEGG" id="hjo:AY555_08105"/>
<evidence type="ECO:0000313" key="2">
    <source>
        <dbReference type="EMBL" id="AMW35145.1"/>
    </source>
</evidence>
<dbReference type="Proteomes" id="UP000076066">
    <property type="component" value="Chromosome"/>
</dbReference>
<sequence length="163" mass="16765">MFSDQMIAEAERTLDMCRDKDVRLVTAESCTGGLIAACLTAIPGSSDILEAGFVAYANVAKETMLGVPPSLIRIKGAVSEDVALAMARGALRASSADLAVAVTGIAGPGGGSPDKPVGLVHIAVATSLGGIAHSADIIKGTRHEVREETVLRALRLIRTTISQ</sequence>
<dbReference type="GeneID" id="53317119"/>
<dbReference type="InterPro" id="IPR008136">
    <property type="entry name" value="CinA_C"/>
</dbReference>
<keyword evidence="3" id="KW-1185">Reference proteome</keyword>
<feature type="domain" description="CinA C-terminal" evidence="1">
    <location>
        <begin position="10"/>
        <end position="160"/>
    </location>
</feature>
<gene>
    <name evidence="2" type="ORF">AY555_08105</name>
</gene>
<evidence type="ECO:0000259" key="1">
    <source>
        <dbReference type="Pfam" id="PF02464"/>
    </source>
</evidence>
<accession>A0A143DEI4</accession>
<organism evidence="2 3">
    <name type="scientific">Haematospirillum jordaniae</name>
    <dbReference type="NCBI Taxonomy" id="1549855"/>
    <lineage>
        <taxon>Bacteria</taxon>
        <taxon>Pseudomonadati</taxon>
        <taxon>Pseudomonadota</taxon>
        <taxon>Alphaproteobacteria</taxon>
        <taxon>Rhodospirillales</taxon>
        <taxon>Novispirillaceae</taxon>
        <taxon>Haematospirillum</taxon>
    </lineage>
</organism>
<evidence type="ECO:0000313" key="3">
    <source>
        <dbReference type="Proteomes" id="UP000076066"/>
    </source>
</evidence>
<protein>
    <submittedName>
        <fullName evidence="2">Damage-inducible protein CinA</fullName>
    </submittedName>
</protein>
<dbReference type="Gene3D" id="3.90.950.20">
    <property type="entry name" value="CinA-like"/>
    <property type="match status" value="1"/>
</dbReference>
<dbReference type="InterPro" id="IPR036653">
    <property type="entry name" value="CinA-like_C"/>
</dbReference>
<dbReference type="STRING" id="1549855.AY555_08105"/>
<dbReference type="NCBIfam" id="TIGR00199">
    <property type="entry name" value="PncC_domain"/>
    <property type="match status" value="1"/>
</dbReference>
<dbReference type="RefSeq" id="WP_066135465.1">
    <property type="nucleotide sequence ID" value="NZ_CP014525.1"/>
</dbReference>
<proteinExistence type="predicted"/>
<dbReference type="OrthoDB" id="9801454at2"/>
<dbReference type="AlphaFoldDB" id="A0A143DEI4"/>